<comment type="caution">
    <text evidence="1">The sequence shown here is derived from an EMBL/GenBank/DDBJ whole genome shotgun (WGS) entry which is preliminary data.</text>
</comment>
<reference evidence="1 2" key="1">
    <citation type="journal article" date="2016" name="Sci. Rep.">
        <title>Metabolic traits of an uncultured archaeal lineage -MSBL1- from brine pools of the Red Sea.</title>
        <authorList>
            <person name="Mwirichia R."/>
            <person name="Alam I."/>
            <person name="Rashid M."/>
            <person name="Vinu M."/>
            <person name="Ba-Alawi W."/>
            <person name="Anthony Kamau A."/>
            <person name="Kamanda Ngugi D."/>
            <person name="Goker M."/>
            <person name="Klenk H.P."/>
            <person name="Bajic V."/>
            <person name="Stingl U."/>
        </authorList>
    </citation>
    <scope>NUCLEOTIDE SEQUENCE [LARGE SCALE GENOMIC DNA]</scope>
    <source>
        <strain evidence="1">SCGC-AAA259O05</strain>
    </source>
</reference>
<evidence type="ECO:0000313" key="2">
    <source>
        <dbReference type="Proteomes" id="UP000070344"/>
    </source>
</evidence>
<organism evidence="1 2">
    <name type="scientific">candidate division MSBL1 archaeon SCGC-AAA259O05</name>
    <dbReference type="NCBI Taxonomy" id="1698271"/>
    <lineage>
        <taxon>Archaea</taxon>
        <taxon>Methanobacteriati</taxon>
        <taxon>Methanobacteriota</taxon>
        <taxon>candidate division MSBL1</taxon>
    </lineage>
</organism>
<protein>
    <submittedName>
        <fullName evidence="1">Uncharacterized protein</fullName>
    </submittedName>
</protein>
<dbReference type="AlphaFoldDB" id="A0A133V295"/>
<keyword evidence="2" id="KW-1185">Reference proteome</keyword>
<sequence length="101" mass="11751">MSCPFLPTNRIATQANQLFNLFPILPKWVRTPYLGSGISPPEQIKVEITHFLDELDLNGLWNVQLRYFLLNLLEQSFRLNTPLNSEIEELFPRLLKLPVKS</sequence>
<accession>A0A133V295</accession>
<proteinExistence type="predicted"/>
<gene>
    <name evidence="1" type="ORF">AKJ41_03935</name>
</gene>
<evidence type="ECO:0000313" key="1">
    <source>
        <dbReference type="EMBL" id="KXB00570.1"/>
    </source>
</evidence>
<dbReference type="EMBL" id="LHXV01000046">
    <property type="protein sequence ID" value="KXB00570.1"/>
    <property type="molecule type" value="Genomic_DNA"/>
</dbReference>
<name>A0A133V295_9EURY</name>
<dbReference type="Proteomes" id="UP000070344">
    <property type="component" value="Unassembled WGS sequence"/>
</dbReference>